<accession>A0ABV3XT59</accession>
<evidence type="ECO:0000313" key="3">
    <source>
        <dbReference type="EMBL" id="MEX5728254.1"/>
    </source>
</evidence>
<feature type="signal peptide" evidence="2">
    <location>
        <begin position="1"/>
        <end position="24"/>
    </location>
</feature>
<keyword evidence="4" id="KW-1185">Reference proteome</keyword>
<keyword evidence="1" id="KW-1133">Transmembrane helix</keyword>
<keyword evidence="1" id="KW-0812">Transmembrane</keyword>
<organism evidence="3 4">
    <name type="scientific">Rhodovulum iodosum</name>
    <dbReference type="NCBI Taxonomy" id="68291"/>
    <lineage>
        <taxon>Bacteria</taxon>
        <taxon>Pseudomonadati</taxon>
        <taxon>Pseudomonadota</taxon>
        <taxon>Alphaproteobacteria</taxon>
        <taxon>Rhodobacterales</taxon>
        <taxon>Paracoccaceae</taxon>
        <taxon>Rhodovulum</taxon>
    </lineage>
</organism>
<protein>
    <recommendedName>
        <fullName evidence="5">VPLPA-CTERM sorting domain-containing protein</fullName>
    </recommendedName>
</protein>
<dbReference type="RefSeq" id="WP_170168882.1">
    <property type="nucleotide sequence ID" value="NZ_JBEHHI010000001.1"/>
</dbReference>
<dbReference type="EMBL" id="JBEHHI010000001">
    <property type="protein sequence ID" value="MEX5728254.1"/>
    <property type="molecule type" value="Genomic_DNA"/>
</dbReference>
<keyword evidence="2" id="KW-0732">Signal</keyword>
<name>A0ABV3XT59_9RHOB</name>
<sequence>MKMRYIASGIAGIMMAAAAGASSAAVLDFDTVGDCSGGDIVTISTLGSATCSVSASPEGSDSLLLQTPGTFSQARADFSSLVSSVSVDLGDFAPSDSDNVFLEIFDSGDSSLGYVDFLRPGSSDEMNTLSLSAAGIAYAVFGTNGDDIGAIFADNLSYETSAIPLPAGGVLLIGALGALGLARRKRSA</sequence>
<comment type="caution">
    <text evidence="3">The sequence shown here is derived from an EMBL/GenBank/DDBJ whole genome shotgun (WGS) entry which is preliminary data.</text>
</comment>
<proteinExistence type="predicted"/>
<dbReference type="InterPro" id="IPR022472">
    <property type="entry name" value="VPLPA-CTERM"/>
</dbReference>
<dbReference type="NCBIfam" id="TIGR03370">
    <property type="entry name" value="VPLPA-CTERM"/>
    <property type="match status" value="1"/>
</dbReference>
<feature type="chain" id="PRO_5046004257" description="VPLPA-CTERM sorting domain-containing protein" evidence="2">
    <location>
        <begin position="25"/>
        <end position="188"/>
    </location>
</feature>
<reference evidence="3 4" key="1">
    <citation type="submission" date="2024-06" db="EMBL/GenBank/DDBJ databases">
        <title>Genome of Rhodovulum iodosum, a marine photoferrotroph.</title>
        <authorList>
            <person name="Bianchini G."/>
            <person name="Nikeleit V."/>
            <person name="Kappler A."/>
            <person name="Bryce C."/>
            <person name="Sanchez-Baracaldo P."/>
        </authorList>
    </citation>
    <scope>NUCLEOTIDE SEQUENCE [LARGE SCALE GENOMIC DNA]</scope>
    <source>
        <strain evidence="3 4">UT/N1</strain>
    </source>
</reference>
<evidence type="ECO:0000256" key="1">
    <source>
        <dbReference type="SAM" id="Phobius"/>
    </source>
</evidence>
<gene>
    <name evidence="3" type="ORF">Ga0609869_001607</name>
</gene>
<evidence type="ECO:0000313" key="4">
    <source>
        <dbReference type="Proteomes" id="UP001560019"/>
    </source>
</evidence>
<keyword evidence="1" id="KW-0472">Membrane</keyword>
<feature type="transmembrane region" description="Helical" evidence="1">
    <location>
        <begin position="163"/>
        <end position="182"/>
    </location>
</feature>
<dbReference type="Proteomes" id="UP001560019">
    <property type="component" value="Unassembled WGS sequence"/>
</dbReference>
<evidence type="ECO:0008006" key="5">
    <source>
        <dbReference type="Google" id="ProtNLM"/>
    </source>
</evidence>
<evidence type="ECO:0000256" key="2">
    <source>
        <dbReference type="SAM" id="SignalP"/>
    </source>
</evidence>